<sequence length="90" mass="9794">MNIRTSTTGQMQLNRPQQEWHDGPSGDSANMQVASFAGHEMMAITDGNGGFELRYLGFTEGPYTSIDHAKSEASKFALAVLDVMKSKIAI</sequence>
<feature type="compositionally biased region" description="Polar residues" evidence="1">
    <location>
        <begin position="1"/>
        <end position="17"/>
    </location>
</feature>
<comment type="caution">
    <text evidence="2">The sequence shown here is derived from an EMBL/GenBank/DDBJ whole genome shotgun (WGS) entry which is preliminary data.</text>
</comment>
<accession>A0ABW0PNC7</accession>
<dbReference type="RefSeq" id="WP_379727622.1">
    <property type="nucleotide sequence ID" value="NZ_JBHSMS010000105.1"/>
</dbReference>
<evidence type="ECO:0000313" key="3">
    <source>
        <dbReference type="Proteomes" id="UP001596031"/>
    </source>
</evidence>
<reference evidence="3" key="1">
    <citation type="journal article" date="2019" name="Int. J. Syst. Evol. Microbiol.">
        <title>The Global Catalogue of Microorganisms (GCM) 10K type strain sequencing project: providing services to taxonomists for standard genome sequencing and annotation.</title>
        <authorList>
            <consortium name="The Broad Institute Genomics Platform"/>
            <consortium name="The Broad Institute Genome Sequencing Center for Infectious Disease"/>
            <person name="Wu L."/>
            <person name="Ma J."/>
        </authorList>
    </citation>
    <scope>NUCLEOTIDE SEQUENCE [LARGE SCALE GENOMIC DNA]</scope>
    <source>
        <strain evidence="3">CCUG 38813</strain>
    </source>
</reference>
<name>A0ABW0PNC7_9BURK</name>
<keyword evidence="3" id="KW-1185">Reference proteome</keyword>
<evidence type="ECO:0000256" key="1">
    <source>
        <dbReference type="SAM" id="MobiDB-lite"/>
    </source>
</evidence>
<evidence type="ECO:0000313" key="2">
    <source>
        <dbReference type="EMBL" id="MFC5514130.1"/>
    </source>
</evidence>
<organism evidence="2 3">
    <name type="scientific">Massilia jejuensis</name>
    <dbReference type="NCBI Taxonomy" id="648894"/>
    <lineage>
        <taxon>Bacteria</taxon>
        <taxon>Pseudomonadati</taxon>
        <taxon>Pseudomonadota</taxon>
        <taxon>Betaproteobacteria</taxon>
        <taxon>Burkholderiales</taxon>
        <taxon>Oxalobacteraceae</taxon>
        <taxon>Telluria group</taxon>
        <taxon>Massilia</taxon>
    </lineage>
</organism>
<protein>
    <submittedName>
        <fullName evidence="2">Uncharacterized protein</fullName>
    </submittedName>
</protein>
<feature type="region of interest" description="Disordered" evidence="1">
    <location>
        <begin position="1"/>
        <end position="30"/>
    </location>
</feature>
<dbReference type="Proteomes" id="UP001596031">
    <property type="component" value="Unassembled WGS sequence"/>
</dbReference>
<dbReference type="EMBL" id="JBHSMS010000105">
    <property type="protein sequence ID" value="MFC5514130.1"/>
    <property type="molecule type" value="Genomic_DNA"/>
</dbReference>
<proteinExistence type="predicted"/>
<gene>
    <name evidence="2" type="ORF">ACFPOU_23795</name>
</gene>